<dbReference type="PROSITE" id="PS52016">
    <property type="entry name" value="TONB_DEPENDENT_REC_3"/>
    <property type="match status" value="1"/>
</dbReference>
<dbReference type="InterPro" id="IPR036942">
    <property type="entry name" value="Beta-barrel_TonB_sf"/>
</dbReference>
<name>A0A7G5IH47_9SPHN</name>
<evidence type="ECO:0000259" key="15">
    <source>
        <dbReference type="Pfam" id="PF07715"/>
    </source>
</evidence>
<accession>A0A7G5IH47</accession>
<dbReference type="InterPro" id="IPR039426">
    <property type="entry name" value="TonB-dep_rcpt-like"/>
</dbReference>
<evidence type="ECO:0000256" key="6">
    <source>
        <dbReference type="ARBA" id="ARBA00023004"/>
    </source>
</evidence>
<evidence type="ECO:0000256" key="2">
    <source>
        <dbReference type="ARBA" id="ARBA00022448"/>
    </source>
</evidence>
<dbReference type="InterPro" id="IPR012910">
    <property type="entry name" value="Plug_dom"/>
</dbReference>
<feature type="chain" id="PRO_5028908717" evidence="13">
    <location>
        <begin position="28"/>
        <end position="796"/>
    </location>
</feature>
<keyword evidence="8 12" id="KW-0798">TonB box</keyword>
<feature type="domain" description="TonB-dependent receptor plug" evidence="15">
    <location>
        <begin position="51"/>
        <end position="161"/>
    </location>
</feature>
<dbReference type="PANTHER" id="PTHR32552">
    <property type="entry name" value="FERRICHROME IRON RECEPTOR-RELATED"/>
    <property type="match status" value="1"/>
</dbReference>
<proteinExistence type="inferred from homology"/>
<dbReference type="AlphaFoldDB" id="A0A7G5IH47"/>
<keyword evidence="4" id="KW-0410">Iron transport</keyword>
<comment type="similarity">
    <text evidence="11 12">Belongs to the TonB-dependent receptor family.</text>
</comment>
<dbReference type="GO" id="GO:0006826">
    <property type="term" value="P:iron ion transport"/>
    <property type="evidence" value="ECO:0007669"/>
    <property type="project" value="UniProtKB-KW"/>
</dbReference>
<evidence type="ECO:0000313" key="17">
    <source>
        <dbReference type="Proteomes" id="UP000515292"/>
    </source>
</evidence>
<comment type="subcellular location">
    <subcellularLocation>
        <location evidence="1 11">Cell outer membrane</location>
        <topology evidence="1 11">Multi-pass membrane protein</topology>
    </subcellularLocation>
</comment>
<keyword evidence="6" id="KW-0408">Iron</keyword>
<protein>
    <submittedName>
        <fullName evidence="16">TonB-dependent receptor</fullName>
    </submittedName>
</protein>
<evidence type="ECO:0000259" key="14">
    <source>
        <dbReference type="Pfam" id="PF00593"/>
    </source>
</evidence>
<dbReference type="EMBL" id="CP059851">
    <property type="protein sequence ID" value="QMW22689.1"/>
    <property type="molecule type" value="Genomic_DNA"/>
</dbReference>
<evidence type="ECO:0000256" key="10">
    <source>
        <dbReference type="ARBA" id="ARBA00023237"/>
    </source>
</evidence>
<feature type="signal peptide" evidence="13">
    <location>
        <begin position="1"/>
        <end position="27"/>
    </location>
</feature>
<evidence type="ECO:0000256" key="7">
    <source>
        <dbReference type="ARBA" id="ARBA00023065"/>
    </source>
</evidence>
<reference evidence="16 17" key="1">
    <citation type="submission" date="2020-07" db="EMBL/GenBank/DDBJ databases">
        <title>Complete genome sequence for Sandaracinobacter sp. M6.</title>
        <authorList>
            <person name="Tang Y."/>
            <person name="Liu Q."/>
            <person name="Guo Z."/>
            <person name="Lei P."/>
            <person name="Huang B."/>
        </authorList>
    </citation>
    <scope>NUCLEOTIDE SEQUENCE [LARGE SCALE GENOMIC DNA]</scope>
    <source>
        <strain evidence="16 17">M6</strain>
    </source>
</reference>
<gene>
    <name evidence="16" type="ORF">H3309_15505</name>
</gene>
<dbReference type="Proteomes" id="UP000515292">
    <property type="component" value="Chromosome"/>
</dbReference>
<dbReference type="Gene3D" id="2.40.170.20">
    <property type="entry name" value="TonB-dependent receptor, beta-barrel domain"/>
    <property type="match status" value="1"/>
</dbReference>
<keyword evidence="10 11" id="KW-0998">Cell outer membrane</keyword>
<dbReference type="KEGG" id="sand:H3309_15505"/>
<dbReference type="RefSeq" id="WP_182295815.1">
    <property type="nucleotide sequence ID" value="NZ_CP059851.1"/>
</dbReference>
<dbReference type="SUPFAM" id="SSF56935">
    <property type="entry name" value="Porins"/>
    <property type="match status" value="1"/>
</dbReference>
<dbReference type="InterPro" id="IPR000531">
    <property type="entry name" value="Beta-barrel_TonB"/>
</dbReference>
<evidence type="ECO:0000256" key="13">
    <source>
        <dbReference type="SAM" id="SignalP"/>
    </source>
</evidence>
<evidence type="ECO:0000256" key="8">
    <source>
        <dbReference type="ARBA" id="ARBA00023077"/>
    </source>
</evidence>
<evidence type="ECO:0000313" key="16">
    <source>
        <dbReference type="EMBL" id="QMW22689.1"/>
    </source>
</evidence>
<evidence type="ECO:0000256" key="11">
    <source>
        <dbReference type="PROSITE-ProRule" id="PRU01360"/>
    </source>
</evidence>
<evidence type="ECO:0000256" key="9">
    <source>
        <dbReference type="ARBA" id="ARBA00023136"/>
    </source>
</evidence>
<keyword evidence="5 11" id="KW-0812">Transmembrane</keyword>
<dbReference type="GO" id="GO:0009279">
    <property type="term" value="C:cell outer membrane"/>
    <property type="evidence" value="ECO:0007669"/>
    <property type="project" value="UniProtKB-SubCell"/>
</dbReference>
<keyword evidence="17" id="KW-1185">Reference proteome</keyword>
<evidence type="ECO:0000256" key="4">
    <source>
        <dbReference type="ARBA" id="ARBA00022496"/>
    </source>
</evidence>
<evidence type="ECO:0000256" key="1">
    <source>
        <dbReference type="ARBA" id="ARBA00004571"/>
    </source>
</evidence>
<keyword evidence="2 11" id="KW-0813">Transport</keyword>
<evidence type="ECO:0000256" key="12">
    <source>
        <dbReference type="RuleBase" id="RU003357"/>
    </source>
</evidence>
<keyword evidence="3 11" id="KW-1134">Transmembrane beta strand</keyword>
<keyword evidence="16" id="KW-0675">Receptor</keyword>
<keyword evidence="7" id="KW-0406">Ion transport</keyword>
<dbReference type="PANTHER" id="PTHR32552:SF81">
    <property type="entry name" value="TONB-DEPENDENT OUTER MEMBRANE RECEPTOR"/>
    <property type="match status" value="1"/>
</dbReference>
<dbReference type="Pfam" id="PF00593">
    <property type="entry name" value="TonB_dep_Rec_b-barrel"/>
    <property type="match status" value="1"/>
</dbReference>
<sequence>MFEKRKAAFAWAMAGTALASLSSPVLAQTAAADSAGLDDIIVTAQKRSENLQDVPISVQAFGTKKIEQLGIANFQDYAKLLPSVSFQSAAPGYTTVYMRGIASGGDGNHSGPLPSVGVYLDEQPVTTIGGALDVHIYDIERIEALAGPQGTLYGASSQAGTLRIITNKPQIGVLKSGWDIEGNFVAKGSVGGKAEGFVNIPLGSNAAARITAFYKRDAGFIDNVPGTLRFPTSGITINNNALVKKNANTNDTYGGRAALKIDLDDEWEITPTIMGQESRQSGNFAYDPTVGDLQVKRFYPDYSKDRWYQAALTVKGKIGNFDLTYAGAYMERKRDTLVDYSDYSFFYDTIYFQDPSFNFGDYYRNNAGQLINPSQITKGRDRYSKMSHELRIASPSDQRLRGQIGAYIARQTHNIRQEYNVVDIADALKVSGTANSVWLTQQYRVDRDQALFGELTFDITDNLTLSGGIRGYKFNNTLVGFFGYGPNSPFGSSGQGQCAGRPAVVEGSPCTNLSASTTDLSPKQSKDSGTTQRVNLQWKPVEDVMLYGTYSTGFRPGGVNRRGTLPPYGADTLKNFEFGWKTQFADNAVRWNGAVFFQKWNNFQFSFLGQNGLTVIANAAKARVNGVETDLSWAVGNGFTLSGAAAYIDAKLADNYCGTLNADGSPQTNCATPQAPKGTRLPVTSEYKFNVNGRYEFDLMGGTGHAMAGVAYQSDATSDLRVLQNGIIGNRGAYTTVDVALGWKNEGWSAELFARNLFDSRGDATRYTACAPTTCSRVYVVPIQPLTVGIRVGQRF</sequence>
<evidence type="ECO:0000256" key="5">
    <source>
        <dbReference type="ARBA" id="ARBA00022692"/>
    </source>
</evidence>
<keyword evidence="9 11" id="KW-0472">Membrane</keyword>
<keyword evidence="13" id="KW-0732">Signal</keyword>
<organism evidence="16 17">
    <name type="scientific">Sandaracinobacteroides saxicola</name>
    <dbReference type="NCBI Taxonomy" id="2759707"/>
    <lineage>
        <taxon>Bacteria</taxon>
        <taxon>Pseudomonadati</taxon>
        <taxon>Pseudomonadota</taxon>
        <taxon>Alphaproteobacteria</taxon>
        <taxon>Sphingomonadales</taxon>
        <taxon>Sphingosinicellaceae</taxon>
        <taxon>Sandaracinobacteroides</taxon>
    </lineage>
</organism>
<evidence type="ECO:0000256" key="3">
    <source>
        <dbReference type="ARBA" id="ARBA00022452"/>
    </source>
</evidence>
<dbReference type="Pfam" id="PF07715">
    <property type="entry name" value="Plug"/>
    <property type="match status" value="1"/>
</dbReference>
<feature type="domain" description="TonB-dependent receptor-like beta-barrel" evidence="14">
    <location>
        <begin position="275"/>
        <end position="757"/>
    </location>
</feature>